<reference evidence="1 2" key="1">
    <citation type="submission" date="2014-04" db="EMBL/GenBank/DDBJ databases">
        <authorList>
            <consortium name="DOE Joint Genome Institute"/>
            <person name="Kuo A."/>
            <person name="Zuccaro A."/>
            <person name="Kohler A."/>
            <person name="Nagy L.G."/>
            <person name="Floudas D."/>
            <person name="Copeland A."/>
            <person name="Barry K.W."/>
            <person name="Cichocki N."/>
            <person name="Veneault-Fourrey C."/>
            <person name="LaButti K."/>
            <person name="Lindquist E.A."/>
            <person name="Lipzen A."/>
            <person name="Lundell T."/>
            <person name="Morin E."/>
            <person name="Murat C."/>
            <person name="Sun H."/>
            <person name="Tunlid A."/>
            <person name="Henrissat B."/>
            <person name="Grigoriev I.V."/>
            <person name="Hibbett D.S."/>
            <person name="Martin F."/>
            <person name="Nordberg H.P."/>
            <person name="Cantor M.N."/>
            <person name="Hua S.X."/>
        </authorList>
    </citation>
    <scope>NUCLEOTIDE SEQUENCE [LARGE SCALE GENOMIC DNA]</scope>
    <source>
        <strain evidence="1 2">MAFF 305830</strain>
    </source>
</reference>
<sequence length="394" mass="44722">LPVELLIEVVEHLRPPRVTIGDNAAWNQPSLLKNWWERPLIVEEPKEPKEVDGPDESVLLPSQAPIYNSALLSPRVNRNFEQLCRSALYHDLNLVSDNVTNDPIIVEVVTRYQRYIRTVRITAEYSEQNKEVFDLVSSLLIDGVASLGVYYQNTTKEWIEFNNTMIRALESGRVSSFGVYSTVCFSEYLQYAAPSGATALLQSVTDANILEQFNCVDIVIERLEEAVYDRIRSQIGNISSFTVRGPFRRWLGQIWDINQYNKWYPGQSLTNLQLIHCPNAYAPHIPPVLLFFPSLKTLFVAGCGYTGDIIPDQRTAGWSFKDDAVWGKRAPLETIRVECVASWEIIALGAIHTRNLIIAAITEGGSLSESFRDEEIFPQLQTLQTELKYKELPP</sequence>
<proteinExistence type="predicted"/>
<evidence type="ECO:0000313" key="2">
    <source>
        <dbReference type="Proteomes" id="UP000054097"/>
    </source>
</evidence>
<protein>
    <recommendedName>
        <fullName evidence="3">F-box domain-containing protein</fullName>
    </recommendedName>
</protein>
<accession>A0A0C3AWF8</accession>
<gene>
    <name evidence="1" type="ORF">M408DRAFT_46560</name>
</gene>
<dbReference type="OrthoDB" id="3134454at2759"/>
<organism evidence="1 2">
    <name type="scientific">Serendipita vermifera MAFF 305830</name>
    <dbReference type="NCBI Taxonomy" id="933852"/>
    <lineage>
        <taxon>Eukaryota</taxon>
        <taxon>Fungi</taxon>
        <taxon>Dikarya</taxon>
        <taxon>Basidiomycota</taxon>
        <taxon>Agaricomycotina</taxon>
        <taxon>Agaricomycetes</taxon>
        <taxon>Sebacinales</taxon>
        <taxon>Serendipitaceae</taxon>
        <taxon>Serendipita</taxon>
    </lineage>
</organism>
<name>A0A0C3AWF8_SERVB</name>
<feature type="non-terminal residue" evidence="1">
    <location>
        <position position="1"/>
    </location>
</feature>
<dbReference type="AlphaFoldDB" id="A0A0C3AWF8"/>
<dbReference type="EMBL" id="KN824325">
    <property type="protein sequence ID" value="KIM24319.1"/>
    <property type="molecule type" value="Genomic_DNA"/>
</dbReference>
<dbReference type="Proteomes" id="UP000054097">
    <property type="component" value="Unassembled WGS sequence"/>
</dbReference>
<evidence type="ECO:0008006" key="3">
    <source>
        <dbReference type="Google" id="ProtNLM"/>
    </source>
</evidence>
<dbReference type="HOGENOM" id="CLU_046322_0_0_1"/>
<evidence type="ECO:0000313" key="1">
    <source>
        <dbReference type="EMBL" id="KIM24319.1"/>
    </source>
</evidence>
<feature type="non-terminal residue" evidence="1">
    <location>
        <position position="394"/>
    </location>
</feature>
<keyword evidence="2" id="KW-1185">Reference proteome</keyword>
<reference evidence="2" key="2">
    <citation type="submission" date="2015-01" db="EMBL/GenBank/DDBJ databases">
        <title>Evolutionary Origins and Diversification of the Mycorrhizal Mutualists.</title>
        <authorList>
            <consortium name="DOE Joint Genome Institute"/>
            <consortium name="Mycorrhizal Genomics Consortium"/>
            <person name="Kohler A."/>
            <person name="Kuo A."/>
            <person name="Nagy L.G."/>
            <person name="Floudas D."/>
            <person name="Copeland A."/>
            <person name="Barry K.W."/>
            <person name="Cichocki N."/>
            <person name="Veneault-Fourrey C."/>
            <person name="LaButti K."/>
            <person name="Lindquist E.A."/>
            <person name="Lipzen A."/>
            <person name="Lundell T."/>
            <person name="Morin E."/>
            <person name="Murat C."/>
            <person name="Riley R."/>
            <person name="Ohm R."/>
            <person name="Sun H."/>
            <person name="Tunlid A."/>
            <person name="Henrissat B."/>
            <person name="Grigoriev I.V."/>
            <person name="Hibbett D.S."/>
            <person name="Martin F."/>
        </authorList>
    </citation>
    <scope>NUCLEOTIDE SEQUENCE [LARGE SCALE GENOMIC DNA]</scope>
    <source>
        <strain evidence="2">MAFF 305830</strain>
    </source>
</reference>